<organism evidence="2">
    <name type="scientific">Vairimorpha ceranae (strain BRL01)</name>
    <name type="common">Microsporidian parasite</name>
    <name type="synonym">Nosema ceranae</name>
    <dbReference type="NCBI Taxonomy" id="578460"/>
    <lineage>
        <taxon>Eukaryota</taxon>
        <taxon>Fungi</taxon>
        <taxon>Fungi incertae sedis</taxon>
        <taxon>Microsporidia</taxon>
        <taxon>Nosematidae</taxon>
        <taxon>Vairimorpha</taxon>
    </lineage>
</organism>
<evidence type="ECO:0000313" key="1">
    <source>
        <dbReference type="EMBL" id="EEQ82589.1"/>
    </source>
</evidence>
<dbReference type="VEuPathDB" id="MicrosporidiaDB:NCER_100678"/>
<evidence type="ECO:0000313" key="2">
    <source>
        <dbReference type="Proteomes" id="UP000009082"/>
    </source>
</evidence>
<name>C4V871_VAIC1</name>
<dbReference type="HOGENOM" id="CLU_036109_0_0_1"/>
<dbReference type="AlphaFoldDB" id="C4V871"/>
<dbReference type="EMBL" id="ACOL01000042">
    <property type="protein sequence ID" value="EEQ82589.1"/>
    <property type="molecule type" value="Genomic_DNA"/>
</dbReference>
<proteinExistence type="predicted"/>
<accession>C4V871</accession>
<gene>
    <name evidence="1" type="ORF">NCER_100678</name>
</gene>
<dbReference type="KEGG" id="nce:NCER_100678"/>
<dbReference type="Proteomes" id="UP000009082">
    <property type="component" value="Unassembled WGS sequence"/>
</dbReference>
<reference evidence="2" key="1">
    <citation type="journal article" date="2009" name="PLoS Pathog.">
        <title>Genomic analyses of the microsporidian Nosema ceranae, an emergent pathogen of honey bees.</title>
        <authorList>
            <person name="Cornman R.S."/>
            <person name="Chen Y.P."/>
            <person name="Schatz M.C."/>
            <person name="Street C."/>
            <person name="Zhao Y."/>
            <person name="Desany B."/>
            <person name="Egholm M."/>
            <person name="Hutchison S."/>
            <person name="Pettis J.S."/>
            <person name="Lipkin W.I."/>
            <person name="Evans J.D."/>
        </authorList>
    </citation>
    <scope>NUCLEOTIDE SEQUENCE [LARGE SCALE GENOMIC DNA]</scope>
    <source>
        <strain evidence="2">BRL01</strain>
    </source>
</reference>
<dbReference type="InParanoid" id="C4V871"/>
<protein>
    <submittedName>
        <fullName evidence="1">Uncharacterized protein</fullName>
    </submittedName>
</protein>
<sequence length="286" mass="33898">MLSRNIEKKLFTIMFLEKDIFFKNSGTLFCYSYDNPLEIKGNCQHISKEAYQDCIEILKLSTEAKAFDFVQYKIIFHKFKNENLLNHLLYKICERPGSGSYIILMQILGHYKILNESEVIFFTRSINENNREQMIAFLQNFFTKEKLSKIHFMMTAVSEKVNNLLYTLIYKEAEEYFSIYKKSDIFNIEFFNDIRKFSDLYLCLNNKTLYDFYSILIGNSRSIITLGAKTLSQLFESIALLTNLDVRYRIGGKHVYFFKVEAEKMFQILNIDNPENLENYVESLIK</sequence>